<dbReference type="InterPro" id="IPR036318">
    <property type="entry name" value="FAD-bd_PCMH-like_sf"/>
</dbReference>
<dbReference type="SMART" id="SM01092">
    <property type="entry name" value="CO_deh_flav_C"/>
    <property type="match status" value="1"/>
</dbReference>
<evidence type="ECO:0000256" key="2">
    <source>
        <dbReference type="ARBA" id="ARBA00022827"/>
    </source>
</evidence>
<dbReference type="Proteomes" id="UP000613011">
    <property type="component" value="Unassembled WGS sequence"/>
</dbReference>
<sequence>MYPFQYHRATSVADAIDAMDAVDDGKFLAGGQTLLASLKLRLARPDRLVDIGGIPELRGVFMDGDHIRIGAMTRHADVAASRHLAEAIPALARLAGGIGDPMVRHRGTLGGSIANADPAADYPAAVLGLGATVITSRRRIAGDAFFRGLFETALAPGEMITAVEFPVPRRAAYVKFRHPASRFALVGVFVADTAAGPRVAVTGAAASVFRLEAFESELARNFTVGALADLSVDPGEFNSDLHASAEYRAQLVGVIARRAVAAALA</sequence>
<feature type="domain" description="FAD-binding PCMH-type" evidence="4">
    <location>
        <begin position="1"/>
        <end position="170"/>
    </location>
</feature>
<accession>A0A936ZVH4</accession>
<evidence type="ECO:0000256" key="3">
    <source>
        <dbReference type="ARBA" id="ARBA00023002"/>
    </source>
</evidence>
<dbReference type="InterPro" id="IPR002346">
    <property type="entry name" value="Mopterin_DH_FAD-bd"/>
</dbReference>
<dbReference type="InterPro" id="IPR036683">
    <property type="entry name" value="CO_DH_flav_C_dom_sf"/>
</dbReference>
<evidence type="ECO:0000256" key="1">
    <source>
        <dbReference type="ARBA" id="ARBA00022630"/>
    </source>
</evidence>
<dbReference type="InterPro" id="IPR016167">
    <property type="entry name" value="FAD-bd_PCMH_sub1"/>
</dbReference>
<protein>
    <submittedName>
        <fullName evidence="5">Xanthine dehydrogenase family protein subunit M</fullName>
    </submittedName>
</protein>
<dbReference type="PANTHER" id="PTHR42659:SF2">
    <property type="entry name" value="XANTHINE DEHYDROGENASE SUBUNIT C-RELATED"/>
    <property type="match status" value="1"/>
</dbReference>
<organism evidence="5 6">
    <name type="scientific">Ramlibacter aurantiacus</name>
    <dbReference type="NCBI Taxonomy" id="2801330"/>
    <lineage>
        <taxon>Bacteria</taxon>
        <taxon>Pseudomonadati</taxon>
        <taxon>Pseudomonadota</taxon>
        <taxon>Betaproteobacteria</taxon>
        <taxon>Burkholderiales</taxon>
        <taxon>Comamonadaceae</taxon>
        <taxon>Ramlibacter</taxon>
    </lineage>
</organism>
<keyword evidence="1" id="KW-0285">Flavoprotein</keyword>
<keyword evidence="3" id="KW-0560">Oxidoreductase</keyword>
<dbReference type="RefSeq" id="WP_201686494.1">
    <property type="nucleotide sequence ID" value="NZ_JAEQNA010000014.1"/>
</dbReference>
<gene>
    <name evidence="5" type="ORF">JI739_23670</name>
</gene>
<dbReference type="Gene3D" id="3.30.465.10">
    <property type="match status" value="1"/>
</dbReference>
<dbReference type="EMBL" id="JAEQNA010000014">
    <property type="protein sequence ID" value="MBL0423356.1"/>
    <property type="molecule type" value="Genomic_DNA"/>
</dbReference>
<comment type="caution">
    <text evidence="5">The sequence shown here is derived from an EMBL/GenBank/DDBJ whole genome shotgun (WGS) entry which is preliminary data.</text>
</comment>
<evidence type="ECO:0000313" key="5">
    <source>
        <dbReference type="EMBL" id="MBL0423356.1"/>
    </source>
</evidence>
<dbReference type="InterPro" id="IPR005107">
    <property type="entry name" value="CO_DH_flav_C"/>
</dbReference>
<reference evidence="5" key="1">
    <citation type="submission" date="2021-01" db="EMBL/GenBank/DDBJ databases">
        <title>Ramlibacter sp. strain AW1 16S ribosomal RNA gene Genome sequencing and assembly.</title>
        <authorList>
            <person name="Kang M."/>
        </authorList>
    </citation>
    <scope>NUCLEOTIDE SEQUENCE</scope>
    <source>
        <strain evidence="5">AW1</strain>
    </source>
</reference>
<dbReference type="PROSITE" id="PS51387">
    <property type="entry name" value="FAD_PCMH"/>
    <property type="match status" value="1"/>
</dbReference>
<dbReference type="SUPFAM" id="SSF55447">
    <property type="entry name" value="CO dehydrogenase flavoprotein C-terminal domain-like"/>
    <property type="match status" value="1"/>
</dbReference>
<name>A0A936ZVH4_9BURK</name>
<evidence type="ECO:0000313" key="6">
    <source>
        <dbReference type="Proteomes" id="UP000613011"/>
    </source>
</evidence>
<dbReference type="Gene3D" id="3.30.390.50">
    <property type="entry name" value="CO dehydrogenase flavoprotein, C-terminal domain"/>
    <property type="match status" value="1"/>
</dbReference>
<dbReference type="InterPro" id="IPR016169">
    <property type="entry name" value="FAD-bd_PCMH_sub2"/>
</dbReference>
<evidence type="ECO:0000259" key="4">
    <source>
        <dbReference type="PROSITE" id="PS51387"/>
    </source>
</evidence>
<keyword evidence="6" id="KW-1185">Reference proteome</keyword>
<keyword evidence="2" id="KW-0274">FAD</keyword>
<dbReference type="AlphaFoldDB" id="A0A936ZVH4"/>
<dbReference type="PANTHER" id="PTHR42659">
    <property type="entry name" value="XANTHINE DEHYDROGENASE SUBUNIT C-RELATED"/>
    <property type="match status" value="1"/>
</dbReference>
<proteinExistence type="predicted"/>
<dbReference type="InterPro" id="IPR051312">
    <property type="entry name" value="Diverse_Substr_Oxidored"/>
</dbReference>
<dbReference type="GO" id="GO:0071949">
    <property type="term" value="F:FAD binding"/>
    <property type="evidence" value="ECO:0007669"/>
    <property type="project" value="InterPro"/>
</dbReference>
<dbReference type="Gene3D" id="3.30.43.10">
    <property type="entry name" value="Uridine Diphospho-n-acetylenolpyruvylglucosamine Reductase, domain 2"/>
    <property type="match status" value="1"/>
</dbReference>
<dbReference type="Pfam" id="PF00941">
    <property type="entry name" value="FAD_binding_5"/>
    <property type="match status" value="1"/>
</dbReference>
<dbReference type="InterPro" id="IPR016166">
    <property type="entry name" value="FAD-bd_PCMH"/>
</dbReference>
<dbReference type="GO" id="GO:0016491">
    <property type="term" value="F:oxidoreductase activity"/>
    <property type="evidence" value="ECO:0007669"/>
    <property type="project" value="UniProtKB-KW"/>
</dbReference>
<dbReference type="SUPFAM" id="SSF56176">
    <property type="entry name" value="FAD-binding/transporter-associated domain-like"/>
    <property type="match status" value="1"/>
</dbReference>